<dbReference type="PANTHER" id="PTHR13370">
    <property type="entry name" value="RNA METHYLASE-RELATED"/>
    <property type="match status" value="1"/>
</dbReference>
<evidence type="ECO:0000313" key="9">
    <source>
        <dbReference type="EMBL" id="MBE9464703.1"/>
    </source>
</evidence>
<dbReference type="SUPFAM" id="SSF53335">
    <property type="entry name" value="S-adenosyl-L-methionine-dependent methyltransferases"/>
    <property type="match status" value="1"/>
</dbReference>
<comment type="caution">
    <text evidence="9">The sequence shown here is derived from an EMBL/GenBank/DDBJ whole genome shotgun (WGS) entry which is preliminary data.</text>
</comment>
<organism evidence="9 10">
    <name type="scientific">Dyadobacter subterraneus</name>
    <dbReference type="NCBI Taxonomy" id="2773304"/>
    <lineage>
        <taxon>Bacteria</taxon>
        <taxon>Pseudomonadati</taxon>
        <taxon>Bacteroidota</taxon>
        <taxon>Cytophagia</taxon>
        <taxon>Cytophagales</taxon>
        <taxon>Spirosomataceae</taxon>
        <taxon>Dyadobacter</taxon>
    </lineage>
</organism>
<evidence type="ECO:0000256" key="2">
    <source>
        <dbReference type="ARBA" id="ARBA00011900"/>
    </source>
</evidence>
<name>A0ABR9WH47_9BACT</name>
<comment type="similarity">
    <text evidence="1">Belongs to the N(4)/N(6)-methyltransferase family.</text>
</comment>
<evidence type="ECO:0000256" key="1">
    <source>
        <dbReference type="ARBA" id="ARBA00006594"/>
    </source>
</evidence>
<sequence>MAKKVTSIKHNTDTRAHIPSKEEAGYEDASSKVQSGKKILELPKNPIVHRGQDPELFWLNKYGNDDREALLKIDIRSLYRHEHVAPETLIRNLYTVTETQSDQLDLFSSVNELFGNALEKDEIDKVSEYYQHQDGWTNRLIQGDSHLVMASLLEREGMAGQVQTIFIDPPYGIKYGGNWQIKLNSTDVKDTNDEALTGEPEQIKAFRDTWELGIHSYLSYLRDRLLVAKELLTESGSCFVQISDENVHLVRSLMDEVFGSENFVSLIVFTKTGGASSNLLGTVNDYIIWFSKSKSVVKYRQLYQGKEAGQEGATGYTLIENIRSGEWRSMTKDEKERPLEISKDYKIFDGTPLMSTGESSKGNLPFEFMGKEYLPPSGSHWKTSVTGLKKLAELQRIIAIGNRIEYKRYLDDFPVVPYSNIWLGLGERGFTGEKLYVVQTAVEAIKRCILMTTDPGDLILDPTCGSGTTAFVAEQWGRRWITIDTSRIALSIAKERLMTAIYPYYNLYDENGDVRQGFIYKTVPHITLKSLANDEPTANETLYDQPEIDKKLLRVSGPFTVETLQNFEPISPEELDDEVRVNEEEGAFEDVIKQHLVSAGIKNGRKDEMVVFRSVELLASESLNAEGFYITESGEQKAYFHIGPKFGTVSKKLVNEAIKDCRSRGDAQWLVILGFSFESDIEGGSQTMSMGTFQVDRVRIHDDLLQEGLKKKPAKSAASFVTIGEPDIDLNRNGNEATIEIKGLDIYDPIKDEVKPRNIHDIAYWMVDEDYDGSNFVVKQVFFCGGDKDEFNKWKKGLDNLAKESTKKKVEKTLKIEIDDEAFDRLYGHISHPIEIKRKGQKVAVRIISQFGEECTKVLLT</sequence>
<comment type="catalytic activity">
    <reaction evidence="6">
        <text>a 2'-deoxyadenosine in DNA + S-adenosyl-L-methionine = an N(6)-methyl-2'-deoxyadenosine in DNA + S-adenosyl-L-homocysteine + H(+)</text>
        <dbReference type="Rhea" id="RHEA:15197"/>
        <dbReference type="Rhea" id="RHEA-COMP:12418"/>
        <dbReference type="Rhea" id="RHEA-COMP:12419"/>
        <dbReference type="ChEBI" id="CHEBI:15378"/>
        <dbReference type="ChEBI" id="CHEBI:57856"/>
        <dbReference type="ChEBI" id="CHEBI:59789"/>
        <dbReference type="ChEBI" id="CHEBI:90615"/>
        <dbReference type="ChEBI" id="CHEBI:90616"/>
        <dbReference type="EC" id="2.1.1.72"/>
    </reaction>
</comment>
<dbReference type="InterPro" id="IPR002295">
    <property type="entry name" value="N4/N6-MTase_EcoPI_Mod-like"/>
</dbReference>
<evidence type="ECO:0000259" key="8">
    <source>
        <dbReference type="Pfam" id="PF01555"/>
    </source>
</evidence>
<dbReference type="Pfam" id="PF01555">
    <property type="entry name" value="N6_N4_Mtase"/>
    <property type="match status" value="1"/>
</dbReference>
<reference evidence="10" key="1">
    <citation type="submission" date="2023-07" db="EMBL/GenBank/DDBJ databases">
        <title>Dyadobacter sp. nov 'subterranea' isolated from contaminted grondwater.</title>
        <authorList>
            <person name="Szabo I."/>
            <person name="Al-Omari J."/>
            <person name="Szerdahelyi S.G."/>
            <person name="Rado J."/>
        </authorList>
    </citation>
    <scope>NUCLEOTIDE SEQUENCE [LARGE SCALE GENOMIC DNA]</scope>
    <source>
        <strain evidence="10">UP-52</strain>
    </source>
</reference>
<evidence type="ECO:0000256" key="3">
    <source>
        <dbReference type="ARBA" id="ARBA00022603"/>
    </source>
</evidence>
<dbReference type="PANTHER" id="PTHR13370:SF16">
    <property type="entry name" value="SITE-SPECIFIC DNA-METHYLTRANSFERASE (ADENINE-SPECIFIC)"/>
    <property type="match status" value="1"/>
</dbReference>
<keyword evidence="3" id="KW-0489">Methyltransferase</keyword>
<keyword evidence="5" id="KW-0949">S-adenosyl-L-methionine</keyword>
<evidence type="ECO:0000256" key="4">
    <source>
        <dbReference type="ARBA" id="ARBA00022679"/>
    </source>
</evidence>
<dbReference type="Gene3D" id="3.40.50.150">
    <property type="entry name" value="Vaccinia Virus protein VP39"/>
    <property type="match status" value="1"/>
</dbReference>
<evidence type="ECO:0000313" key="10">
    <source>
        <dbReference type="Proteomes" id="UP000634134"/>
    </source>
</evidence>
<dbReference type="EMBL" id="JACYGY010000001">
    <property type="protein sequence ID" value="MBE9464703.1"/>
    <property type="molecule type" value="Genomic_DNA"/>
</dbReference>
<protein>
    <recommendedName>
        <fullName evidence="2">site-specific DNA-methyltransferase (adenine-specific)</fullName>
        <ecNumber evidence="2">2.1.1.72</ecNumber>
    </recommendedName>
</protein>
<dbReference type="PROSITE" id="PS00092">
    <property type="entry name" value="N6_MTASE"/>
    <property type="match status" value="1"/>
</dbReference>
<feature type="domain" description="DNA methylase N-4/N-6" evidence="8">
    <location>
        <begin position="162"/>
        <end position="495"/>
    </location>
</feature>
<evidence type="ECO:0000256" key="7">
    <source>
        <dbReference type="SAM" id="MobiDB-lite"/>
    </source>
</evidence>
<evidence type="ECO:0000256" key="5">
    <source>
        <dbReference type="ARBA" id="ARBA00022691"/>
    </source>
</evidence>
<dbReference type="InterPro" id="IPR002941">
    <property type="entry name" value="DNA_methylase_N4/N6"/>
</dbReference>
<dbReference type="PRINTS" id="PR00506">
    <property type="entry name" value="D21N6MTFRASE"/>
</dbReference>
<dbReference type="EC" id="2.1.1.72" evidence="2"/>
<feature type="compositionally biased region" description="Basic and acidic residues" evidence="7">
    <location>
        <begin position="10"/>
        <end position="24"/>
    </location>
</feature>
<feature type="region of interest" description="Disordered" evidence="7">
    <location>
        <begin position="1"/>
        <end position="30"/>
    </location>
</feature>
<dbReference type="InterPro" id="IPR029063">
    <property type="entry name" value="SAM-dependent_MTases_sf"/>
</dbReference>
<evidence type="ECO:0000256" key="6">
    <source>
        <dbReference type="ARBA" id="ARBA00047942"/>
    </source>
</evidence>
<accession>A0ABR9WH47</accession>
<keyword evidence="4" id="KW-0808">Transferase</keyword>
<dbReference type="RefSeq" id="WP_194122745.1">
    <property type="nucleotide sequence ID" value="NZ_JACYGY010000001.1"/>
</dbReference>
<dbReference type="InterPro" id="IPR002052">
    <property type="entry name" value="DNA_methylase_N6_adenine_CS"/>
</dbReference>
<gene>
    <name evidence="9" type="ORF">IEE83_22695</name>
</gene>
<proteinExistence type="inferred from homology"/>
<keyword evidence="10" id="KW-1185">Reference proteome</keyword>
<dbReference type="Proteomes" id="UP000634134">
    <property type="component" value="Unassembled WGS sequence"/>
</dbReference>